<evidence type="ECO:0000313" key="8">
    <source>
        <dbReference type="EMBL" id="KAL3319699.1"/>
    </source>
</evidence>
<organism evidence="8 9">
    <name type="scientific">Cichlidogyrus casuarinus</name>
    <dbReference type="NCBI Taxonomy" id="1844966"/>
    <lineage>
        <taxon>Eukaryota</taxon>
        <taxon>Metazoa</taxon>
        <taxon>Spiralia</taxon>
        <taxon>Lophotrochozoa</taxon>
        <taxon>Platyhelminthes</taxon>
        <taxon>Monogenea</taxon>
        <taxon>Monopisthocotylea</taxon>
        <taxon>Dactylogyridea</taxon>
        <taxon>Ancyrocephalidae</taxon>
        <taxon>Cichlidogyrus</taxon>
    </lineage>
</organism>
<feature type="compositionally biased region" description="Polar residues" evidence="6">
    <location>
        <begin position="84"/>
        <end position="97"/>
    </location>
</feature>
<comment type="similarity">
    <text evidence="1">Belongs to the TALE/MEIS homeobox family.</text>
</comment>
<dbReference type="EMBL" id="JBJKFK010000109">
    <property type="protein sequence ID" value="KAL3319699.1"/>
    <property type="molecule type" value="Genomic_DNA"/>
</dbReference>
<evidence type="ECO:0000259" key="7">
    <source>
        <dbReference type="PROSITE" id="PS50071"/>
    </source>
</evidence>
<feature type="domain" description="Homeobox" evidence="7">
    <location>
        <begin position="176"/>
        <end position="239"/>
    </location>
</feature>
<protein>
    <recommendedName>
        <fullName evidence="7">Homeobox domain-containing protein</fullName>
    </recommendedName>
</protein>
<sequence>MVRAIQVLRIHLVELQKVNELCKDFCMRYIHALKNKFQSETNLLVKCSLDYQLLTSFLLQDSQPSSPSGSDVLSPYSYGPGGDQYNQNGSYEGQSPNCYGVGWSDRPQRKRRGRKPNDSVERGEDVMEGRPTGIFNLSPTDAAMLSASLDNMGDDSWSSAHSGSSLAAHYGYTGASGAKQKRGVLPKRATQIMKQWLFQNLVHPYPTEDQKRVIANQTNLTLLQVNNWFINARRRILQPMLDASNKISLGDDWADEKLADTPPVVSKKKKAATSRPSNNRFWPASLAAAAASYPVAAGLISAANTSSGDTLLEVTSDSKRGKMVEDSSSKRKAKKKGRPPVNGKENGTDDSSLLGDQMHLGGDLLQQASSYEFLQQFMTQSSSLYQNVKYSAGTEGNQGDALAAGNSQYRLDNQPSSWTSSGQDAGSFSTGFNADSYPYRGVTASSENVLNELMNPMTAGYFRNQGHGSNYSVASTPASSSSKDYLSAWASYMQYQAGGFNGPSSSTSNSTNEAPSYGFSSDFSGTFLTLHSF</sequence>
<feature type="compositionally biased region" description="Basic and acidic residues" evidence="6">
    <location>
        <begin position="115"/>
        <end position="128"/>
    </location>
</feature>
<keyword evidence="2 5" id="KW-0238">DNA-binding</keyword>
<dbReference type="Proteomes" id="UP001626550">
    <property type="component" value="Unassembled WGS sequence"/>
</dbReference>
<dbReference type="Pfam" id="PF05920">
    <property type="entry name" value="Homeobox_KN"/>
    <property type="match status" value="1"/>
</dbReference>
<evidence type="ECO:0000256" key="3">
    <source>
        <dbReference type="ARBA" id="ARBA00023155"/>
    </source>
</evidence>
<evidence type="ECO:0000256" key="4">
    <source>
        <dbReference type="ARBA" id="ARBA00023242"/>
    </source>
</evidence>
<accession>A0ABD2QJM2</accession>
<dbReference type="FunFam" id="1.10.10.60:FF:000004">
    <property type="entry name" value="Meis2 homeobox isoform 2c"/>
    <property type="match status" value="1"/>
</dbReference>
<comment type="subcellular location">
    <subcellularLocation>
        <location evidence="5">Nucleus</location>
    </subcellularLocation>
</comment>
<dbReference type="Pfam" id="PF16493">
    <property type="entry name" value="Meis_PKNOX_N"/>
    <property type="match status" value="1"/>
</dbReference>
<dbReference type="GO" id="GO:0003677">
    <property type="term" value="F:DNA binding"/>
    <property type="evidence" value="ECO:0007669"/>
    <property type="project" value="UniProtKB-UniRule"/>
</dbReference>
<dbReference type="InterPro" id="IPR032453">
    <property type="entry name" value="PKNOX/Meis_N"/>
</dbReference>
<keyword evidence="3 5" id="KW-0371">Homeobox</keyword>
<comment type="caution">
    <text evidence="8">The sequence shown here is derived from an EMBL/GenBank/DDBJ whole genome shotgun (WGS) entry which is preliminary data.</text>
</comment>
<evidence type="ECO:0000256" key="6">
    <source>
        <dbReference type="SAM" id="MobiDB-lite"/>
    </source>
</evidence>
<dbReference type="SUPFAM" id="SSF46689">
    <property type="entry name" value="Homeodomain-like"/>
    <property type="match status" value="1"/>
</dbReference>
<keyword evidence="9" id="KW-1185">Reference proteome</keyword>
<dbReference type="PANTHER" id="PTHR11850">
    <property type="entry name" value="HOMEOBOX PROTEIN TRANSCRIPTION FACTORS"/>
    <property type="match status" value="1"/>
</dbReference>
<reference evidence="8 9" key="1">
    <citation type="submission" date="2024-11" db="EMBL/GenBank/DDBJ databases">
        <title>Adaptive evolution of stress response genes in parasites aligns with host niche diversity.</title>
        <authorList>
            <person name="Hahn C."/>
            <person name="Resl P."/>
        </authorList>
    </citation>
    <scope>NUCLEOTIDE SEQUENCE [LARGE SCALE GENOMIC DNA]</scope>
    <source>
        <strain evidence="8">EGGRZ-B1_66</strain>
        <tissue evidence="8">Body</tissue>
    </source>
</reference>
<dbReference type="InterPro" id="IPR050224">
    <property type="entry name" value="TALE_homeobox"/>
</dbReference>
<keyword evidence="4 5" id="KW-0539">Nucleus</keyword>
<evidence type="ECO:0000256" key="5">
    <source>
        <dbReference type="PROSITE-ProRule" id="PRU00108"/>
    </source>
</evidence>
<feature type="compositionally biased region" description="Basic and acidic residues" evidence="6">
    <location>
        <begin position="316"/>
        <end position="329"/>
    </location>
</feature>
<dbReference type="Gene3D" id="1.10.10.60">
    <property type="entry name" value="Homeodomain-like"/>
    <property type="match status" value="1"/>
</dbReference>
<dbReference type="SMART" id="SM00389">
    <property type="entry name" value="HOX"/>
    <property type="match status" value="1"/>
</dbReference>
<gene>
    <name evidence="8" type="ORF">Ciccas_001628</name>
</gene>
<dbReference type="PROSITE" id="PS50071">
    <property type="entry name" value="HOMEOBOX_2"/>
    <property type="match status" value="1"/>
</dbReference>
<feature type="region of interest" description="Disordered" evidence="6">
    <location>
        <begin position="315"/>
        <end position="355"/>
    </location>
</feature>
<dbReference type="CDD" id="cd00086">
    <property type="entry name" value="homeodomain"/>
    <property type="match status" value="1"/>
</dbReference>
<feature type="region of interest" description="Disordered" evidence="6">
    <location>
        <begin position="61"/>
        <end position="133"/>
    </location>
</feature>
<dbReference type="InterPro" id="IPR009057">
    <property type="entry name" value="Homeodomain-like_sf"/>
</dbReference>
<dbReference type="AlphaFoldDB" id="A0ABD2QJM2"/>
<evidence type="ECO:0000313" key="9">
    <source>
        <dbReference type="Proteomes" id="UP001626550"/>
    </source>
</evidence>
<dbReference type="InterPro" id="IPR001356">
    <property type="entry name" value="HD"/>
</dbReference>
<evidence type="ECO:0000256" key="1">
    <source>
        <dbReference type="ARBA" id="ARBA00009661"/>
    </source>
</evidence>
<feature type="compositionally biased region" description="Low complexity" evidence="6">
    <location>
        <begin position="61"/>
        <end position="77"/>
    </location>
</feature>
<evidence type="ECO:0000256" key="2">
    <source>
        <dbReference type="ARBA" id="ARBA00023125"/>
    </source>
</evidence>
<dbReference type="GO" id="GO:0005634">
    <property type="term" value="C:nucleus"/>
    <property type="evidence" value="ECO:0007669"/>
    <property type="project" value="UniProtKB-SubCell"/>
</dbReference>
<proteinExistence type="inferred from homology"/>
<feature type="DNA-binding region" description="Homeobox" evidence="5">
    <location>
        <begin position="178"/>
        <end position="240"/>
    </location>
</feature>
<name>A0ABD2QJM2_9PLAT</name>
<dbReference type="InterPro" id="IPR008422">
    <property type="entry name" value="KN_HD"/>
</dbReference>